<dbReference type="EMBL" id="JYLH01000006">
    <property type="protein sequence ID" value="KRP45759.1"/>
    <property type="molecule type" value="Genomic_DNA"/>
</dbReference>
<name>A0A0R2YBE3_9PSED</name>
<dbReference type="InterPro" id="IPR038706">
    <property type="entry name" value="Type_VI_SciN-like_sf"/>
</dbReference>
<gene>
    <name evidence="1" type="ORF">TU73_11510</name>
</gene>
<reference evidence="1 2" key="1">
    <citation type="submission" date="2015-02" db="EMBL/GenBank/DDBJ databases">
        <title>Pseudomonas helleri sp. nov. and Pseudomonas weihenstephanensis sp. nov., isolated from raw cows milk.</title>
        <authorList>
            <person name="von Neubeck M."/>
            <person name="Huptas C."/>
            <person name="Wenning M."/>
            <person name="Scherer S."/>
        </authorList>
    </citation>
    <scope>NUCLEOTIDE SEQUENCE [LARGE SCALE GENOMIC DNA]</scope>
    <source>
        <strain evidence="1 2">DSM 17149</strain>
    </source>
</reference>
<dbReference type="PANTHER" id="PTHR37625:SF4">
    <property type="entry name" value="OUTER MEMBRANE LIPOPROTEIN"/>
    <property type="match status" value="1"/>
</dbReference>
<organism evidence="1 2">
    <name type="scientific">Pseudomonas libanensis</name>
    <dbReference type="NCBI Taxonomy" id="75588"/>
    <lineage>
        <taxon>Bacteria</taxon>
        <taxon>Pseudomonadati</taxon>
        <taxon>Pseudomonadota</taxon>
        <taxon>Gammaproteobacteria</taxon>
        <taxon>Pseudomonadales</taxon>
        <taxon>Pseudomonadaceae</taxon>
        <taxon>Pseudomonas</taxon>
    </lineage>
</organism>
<sequence length="162" mass="17823">MGCSSNETQEDKPPLIPLRIHAAANMNQGTHKKPLAQVIKIYHLRATERFEQTSFDSFLDDTQELRALGSDLVNSREMLLLPEQHYELNEKLENGAAYIGIVAFFREPAERRWRFAYDANASAPTGITVGVHACALTSTQGALISTTTGATDTLATVKCLSN</sequence>
<comment type="caution">
    <text evidence="1">The sequence shown here is derived from an EMBL/GenBank/DDBJ whole genome shotgun (WGS) entry which is preliminary data.</text>
</comment>
<dbReference type="NCBIfam" id="TIGR03352">
    <property type="entry name" value="VI_chp_3"/>
    <property type="match status" value="1"/>
</dbReference>
<proteinExistence type="predicted"/>
<dbReference type="Gene3D" id="2.60.40.4150">
    <property type="entry name" value="Type VI secretion system, lipoprotein SciN"/>
    <property type="match status" value="1"/>
</dbReference>
<evidence type="ECO:0008006" key="3">
    <source>
        <dbReference type="Google" id="ProtNLM"/>
    </source>
</evidence>
<accession>A0A0R2YBE3</accession>
<evidence type="ECO:0000313" key="2">
    <source>
        <dbReference type="Proteomes" id="UP000051446"/>
    </source>
</evidence>
<dbReference type="InterPro" id="IPR017734">
    <property type="entry name" value="T6SS_SciN"/>
</dbReference>
<dbReference type="PATRIC" id="fig|75588.4.peg.4707"/>
<protein>
    <recommendedName>
        <fullName evidence="3">Type VI secretion protein</fullName>
    </recommendedName>
</protein>
<dbReference type="AlphaFoldDB" id="A0A0R2YBE3"/>
<dbReference type="PANTHER" id="PTHR37625">
    <property type="entry name" value="OUTER MEMBRANE LIPOPROTEIN-RELATED"/>
    <property type="match status" value="1"/>
</dbReference>
<dbReference type="Proteomes" id="UP000051446">
    <property type="component" value="Unassembled WGS sequence"/>
</dbReference>
<evidence type="ECO:0000313" key="1">
    <source>
        <dbReference type="EMBL" id="KRP45759.1"/>
    </source>
</evidence>
<dbReference type="Pfam" id="PF12790">
    <property type="entry name" value="T6SS-SciN"/>
    <property type="match status" value="1"/>
</dbReference>